<sequence>MSDNSHAAMCVYCGKAVIYDTRQVTDMEAAHRQIVEHDQQCPKNPLVKQVDTMEAAVYALFGYLSEQHPDAAADVVRVFAGTTWEQVSKRLDGLALVPREISAATGHKAGMIGDFNESVEVMCSECEQDDPDPDCGECGGEFFYQQDVPVSWTTIKAIHKRIVEIAEASE</sequence>
<dbReference type="EMBL" id="JABFTQ010000005">
    <property type="protein sequence ID" value="MCE8047064.1"/>
    <property type="molecule type" value="Genomic_DNA"/>
</dbReference>
<gene>
    <name evidence="1" type="ORF">HOP60_10015</name>
</gene>
<comment type="caution">
    <text evidence="1">The sequence shown here is derived from an EMBL/GenBank/DDBJ whole genome shotgun (WGS) entry which is preliminary data.</text>
</comment>
<keyword evidence="2" id="KW-1185">Reference proteome</keyword>
<dbReference type="RefSeq" id="WP_234250586.1">
    <property type="nucleotide sequence ID" value="NZ_JABFTQ010000005.1"/>
</dbReference>
<reference evidence="1 2" key="1">
    <citation type="journal article" date="2021" name="Front. Microbiol.">
        <title>Aerobic Denitrification and Heterotrophic Sulfur Oxidation in the Genus Halomonas Revealed by Six Novel Species Characterizations and Genome-Based Analysis.</title>
        <authorList>
            <person name="Wang L."/>
            <person name="Shao Z."/>
        </authorList>
    </citation>
    <scope>NUCLEOTIDE SEQUENCE [LARGE SCALE GENOMIC DNA]</scope>
    <source>
        <strain evidence="1 2">MCCC 1A05748</strain>
    </source>
</reference>
<organism evidence="1 2">
    <name type="scientific">Billgrantia desiderata</name>
    <dbReference type="NCBI Taxonomy" id="52021"/>
    <lineage>
        <taxon>Bacteria</taxon>
        <taxon>Pseudomonadati</taxon>
        <taxon>Pseudomonadota</taxon>
        <taxon>Gammaproteobacteria</taxon>
        <taxon>Oceanospirillales</taxon>
        <taxon>Halomonadaceae</taxon>
        <taxon>Billgrantia</taxon>
    </lineage>
</organism>
<proteinExistence type="predicted"/>
<dbReference type="Proteomes" id="UP001320154">
    <property type="component" value="Unassembled WGS sequence"/>
</dbReference>
<name>A0ABS9B579_9GAMM</name>
<evidence type="ECO:0000313" key="2">
    <source>
        <dbReference type="Proteomes" id="UP001320154"/>
    </source>
</evidence>
<accession>A0ABS9B579</accession>
<protein>
    <submittedName>
        <fullName evidence="1">Uncharacterized protein</fullName>
    </submittedName>
</protein>
<evidence type="ECO:0000313" key="1">
    <source>
        <dbReference type="EMBL" id="MCE8047064.1"/>
    </source>
</evidence>